<accession>A0A0L8I5M3</accession>
<dbReference type="GO" id="GO:0006886">
    <property type="term" value="P:intracellular protein transport"/>
    <property type="evidence" value="ECO:0007669"/>
    <property type="project" value="InterPro"/>
</dbReference>
<dbReference type="InterPro" id="IPR042476">
    <property type="entry name" value="APPBP2"/>
</dbReference>
<gene>
    <name evidence="1" type="ORF">OCBIM_22033700mg</name>
</gene>
<dbReference type="EMBL" id="KQ416491">
    <property type="protein sequence ID" value="KOF96787.1"/>
    <property type="molecule type" value="Genomic_DNA"/>
</dbReference>
<name>A0A0L8I5M3_OCTBM</name>
<proteinExistence type="predicted"/>
<dbReference type="OrthoDB" id="7103806at2759"/>
<dbReference type="GO" id="GO:1990756">
    <property type="term" value="F:ubiquitin-like ligase-substrate adaptor activity"/>
    <property type="evidence" value="ECO:0007669"/>
    <property type="project" value="TreeGrafter"/>
</dbReference>
<dbReference type="PANTHER" id="PTHR46575:SF1">
    <property type="entry name" value="AMYLOID PROTEIN-BINDING PROTEIN 2"/>
    <property type="match status" value="1"/>
</dbReference>
<sequence length="285" mass="32614">MASACVLQWAPDSLYNTAISATVANYSVFRKDIQNLTESVQFDIFYKLYMKGNLYTLGTDLAEIDNFAKILKVLDKRCLLHHCFQALIDHGAQVNEILANEFCKRYQLSGHLNENERNKAIQLGTALASFFNESGWFFSSERVYHTCRLLCDQDKTYSGLCKLLECNVRLLHVQNSSCKYREANETFKETFKILNILNQANISVNKAMLYGECCGLFFAESQYDQAYKYCNLAVQQLTPVLSPRTIIDVLRQCAKVRTKRFFSFSFLSLSVLNSGELVELKLPIL</sequence>
<protein>
    <recommendedName>
        <fullName evidence="2">Trafficking protein particle complex subunit 11 domain-containing protein</fullName>
    </recommendedName>
</protein>
<evidence type="ECO:0008006" key="2">
    <source>
        <dbReference type="Google" id="ProtNLM"/>
    </source>
</evidence>
<dbReference type="GO" id="GO:0031462">
    <property type="term" value="C:Cul2-RING ubiquitin ligase complex"/>
    <property type="evidence" value="ECO:0007669"/>
    <property type="project" value="TreeGrafter"/>
</dbReference>
<dbReference type="STRING" id="37653.A0A0L8I5M3"/>
<organism evidence="1">
    <name type="scientific">Octopus bimaculoides</name>
    <name type="common">California two-spotted octopus</name>
    <dbReference type="NCBI Taxonomy" id="37653"/>
    <lineage>
        <taxon>Eukaryota</taxon>
        <taxon>Metazoa</taxon>
        <taxon>Spiralia</taxon>
        <taxon>Lophotrochozoa</taxon>
        <taxon>Mollusca</taxon>
        <taxon>Cephalopoda</taxon>
        <taxon>Coleoidea</taxon>
        <taxon>Octopodiformes</taxon>
        <taxon>Octopoda</taxon>
        <taxon>Incirrata</taxon>
        <taxon>Octopodidae</taxon>
        <taxon>Octopus</taxon>
    </lineage>
</organism>
<reference evidence="1" key="1">
    <citation type="submission" date="2015-07" db="EMBL/GenBank/DDBJ databases">
        <title>MeaNS - Measles Nucleotide Surveillance Program.</title>
        <authorList>
            <person name="Tran T."/>
            <person name="Druce J."/>
        </authorList>
    </citation>
    <scope>NUCLEOTIDE SEQUENCE</scope>
    <source>
        <strain evidence="1">UCB-OBI-ISO-001</strain>
        <tissue evidence="1">Gonad</tissue>
    </source>
</reference>
<evidence type="ECO:0000313" key="1">
    <source>
        <dbReference type="EMBL" id="KOF96787.1"/>
    </source>
</evidence>
<dbReference type="GO" id="GO:0043161">
    <property type="term" value="P:proteasome-mediated ubiquitin-dependent protein catabolic process"/>
    <property type="evidence" value="ECO:0007669"/>
    <property type="project" value="TreeGrafter"/>
</dbReference>
<dbReference type="AlphaFoldDB" id="A0A0L8I5M3"/>
<dbReference type="PANTHER" id="PTHR46575">
    <property type="entry name" value="AMYLOID PROTEIN-BINDING PROTEIN 2"/>
    <property type="match status" value="1"/>
</dbReference>